<evidence type="ECO:0000313" key="2">
    <source>
        <dbReference type="Proteomes" id="UP000616769"/>
    </source>
</evidence>
<dbReference type="VEuPathDB" id="VectorBase:SSCA002249"/>
<reference evidence="1 2" key="1">
    <citation type="journal article" date="2015" name="Parasit. Vectors">
        <title>Draft genome of the scabies mite.</title>
        <authorList>
            <person name="Rider S.D.Jr."/>
            <person name="Morgan M.S."/>
            <person name="Arlian L.G."/>
        </authorList>
    </citation>
    <scope>NUCLEOTIDE SEQUENCE [LARGE SCALE GENOMIC DNA]</scope>
    <source>
        <strain evidence="1">Arlian Lab</strain>
    </source>
</reference>
<protein>
    <submittedName>
        <fullName evidence="1">Uncharacterized protein</fullName>
    </submittedName>
</protein>
<evidence type="ECO:0000313" key="1">
    <source>
        <dbReference type="EMBL" id="KPM08055.1"/>
    </source>
</evidence>
<gene>
    <name evidence="1" type="ORF">QR98_0065680</name>
</gene>
<dbReference type="AlphaFoldDB" id="A0A132ABV2"/>
<organism evidence="1 2">
    <name type="scientific">Sarcoptes scabiei</name>
    <name type="common">Itch mite</name>
    <name type="synonym">Acarus scabiei</name>
    <dbReference type="NCBI Taxonomy" id="52283"/>
    <lineage>
        <taxon>Eukaryota</taxon>
        <taxon>Metazoa</taxon>
        <taxon>Ecdysozoa</taxon>
        <taxon>Arthropoda</taxon>
        <taxon>Chelicerata</taxon>
        <taxon>Arachnida</taxon>
        <taxon>Acari</taxon>
        <taxon>Acariformes</taxon>
        <taxon>Sarcoptiformes</taxon>
        <taxon>Astigmata</taxon>
        <taxon>Psoroptidia</taxon>
        <taxon>Sarcoptoidea</taxon>
        <taxon>Sarcoptidae</taxon>
        <taxon>Sarcoptinae</taxon>
        <taxon>Sarcoptes</taxon>
    </lineage>
</organism>
<accession>A0A132ABV2</accession>
<sequence>MSKKFFSLISLGKGYVYYGYAMKHYIECQMEKNLLYLNYSSLSVLIAFDLIRFDLYFNIVVVVVVPKY</sequence>
<comment type="caution">
    <text evidence="1">The sequence shown here is derived from an EMBL/GenBank/DDBJ whole genome shotgun (WGS) entry which is preliminary data.</text>
</comment>
<dbReference type="EMBL" id="JXLN01012149">
    <property type="protein sequence ID" value="KPM08055.1"/>
    <property type="molecule type" value="Genomic_DNA"/>
</dbReference>
<dbReference type="Proteomes" id="UP000616769">
    <property type="component" value="Unassembled WGS sequence"/>
</dbReference>
<proteinExistence type="predicted"/>
<name>A0A132ABV2_SARSC</name>